<dbReference type="InterPro" id="IPR050832">
    <property type="entry name" value="Bact_Acetyltransf"/>
</dbReference>
<protein>
    <submittedName>
        <fullName evidence="4">GNAT family N-acetyltransferase</fullName>
    </submittedName>
</protein>
<name>A0A8X8GRN1_9RHOB</name>
<dbReference type="CDD" id="cd04301">
    <property type="entry name" value="NAT_SF"/>
    <property type="match status" value="1"/>
</dbReference>
<dbReference type="Proteomes" id="UP000484076">
    <property type="component" value="Unassembled WGS sequence"/>
</dbReference>
<keyword evidence="2" id="KW-0012">Acyltransferase</keyword>
<organism evidence="4 5">
    <name type="scientific">Fertoeibacter niger</name>
    <dbReference type="NCBI Taxonomy" id="2656921"/>
    <lineage>
        <taxon>Bacteria</taxon>
        <taxon>Pseudomonadati</taxon>
        <taxon>Pseudomonadota</taxon>
        <taxon>Alphaproteobacteria</taxon>
        <taxon>Rhodobacterales</taxon>
        <taxon>Paracoccaceae</taxon>
        <taxon>Fertoeibacter</taxon>
    </lineage>
</organism>
<dbReference type="InterPro" id="IPR016181">
    <property type="entry name" value="Acyl_CoA_acyltransferase"/>
</dbReference>
<accession>A0A8X8GRN1</accession>
<dbReference type="PROSITE" id="PS51186">
    <property type="entry name" value="GNAT"/>
    <property type="match status" value="1"/>
</dbReference>
<keyword evidence="1" id="KW-0808">Transferase</keyword>
<comment type="caution">
    <text evidence="4">The sequence shown here is derived from an EMBL/GenBank/DDBJ whole genome shotgun (WGS) entry which is preliminary data.</text>
</comment>
<proteinExistence type="predicted"/>
<dbReference type="EMBL" id="WHUT02000001">
    <property type="protein sequence ID" value="NUB43074.1"/>
    <property type="molecule type" value="Genomic_DNA"/>
</dbReference>
<evidence type="ECO:0000256" key="1">
    <source>
        <dbReference type="ARBA" id="ARBA00022679"/>
    </source>
</evidence>
<dbReference type="SUPFAM" id="SSF55729">
    <property type="entry name" value="Acyl-CoA N-acyltransferases (Nat)"/>
    <property type="match status" value="1"/>
</dbReference>
<evidence type="ECO:0000256" key="2">
    <source>
        <dbReference type="ARBA" id="ARBA00023315"/>
    </source>
</evidence>
<sequence length="147" mass="16757">MTHDIRDATAADESAFRRLWAEYLAFYNVTLPHEVTAQTWARILDPASPLTARLAVVQGRVLGFALHHNHISTWGLGDDGYLEDLFLTADARGFGLGRALLDDLVAISRAKGWARLYWMTSETNHTARKLYDRYALADDHVRYRIRL</sequence>
<keyword evidence="5" id="KW-1185">Reference proteome</keyword>
<dbReference type="InterPro" id="IPR000182">
    <property type="entry name" value="GNAT_dom"/>
</dbReference>
<dbReference type="Pfam" id="PF00583">
    <property type="entry name" value="Acetyltransf_1"/>
    <property type="match status" value="1"/>
</dbReference>
<dbReference type="AlphaFoldDB" id="A0A8X8GRN1"/>
<evidence type="ECO:0000259" key="3">
    <source>
        <dbReference type="PROSITE" id="PS51186"/>
    </source>
</evidence>
<evidence type="ECO:0000313" key="5">
    <source>
        <dbReference type="Proteomes" id="UP000484076"/>
    </source>
</evidence>
<reference evidence="4" key="1">
    <citation type="submission" date="2020-05" db="EMBL/GenBank/DDBJ databases">
        <title>Fertoebacter nigrum gen. nov., sp. nov., a new member of the family Rhodobacteraceae.</title>
        <authorList>
            <person name="Szuroczki S."/>
            <person name="Abbaszade G."/>
            <person name="Buni D."/>
            <person name="Schumann P."/>
            <person name="Toth E."/>
        </authorList>
    </citation>
    <scope>NUCLEOTIDE SEQUENCE</scope>
    <source>
        <strain evidence="4">RG-N-1a</strain>
    </source>
</reference>
<evidence type="ECO:0000313" key="4">
    <source>
        <dbReference type="EMBL" id="NUB43074.1"/>
    </source>
</evidence>
<feature type="domain" description="N-acetyltransferase" evidence="3">
    <location>
        <begin position="3"/>
        <end position="147"/>
    </location>
</feature>
<dbReference type="RefSeq" id="WP_152823754.1">
    <property type="nucleotide sequence ID" value="NZ_WHUT02000001.1"/>
</dbReference>
<dbReference type="Gene3D" id="3.40.630.30">
    <property type="match status" value="1"/>
</dbReference>
<dbReference type="PANTHER" id="PTHR43877">
    <property type="entry name" value="AMINOALKYLPHOSPHONATE N-ACETYLTRANSFERASE-RELATED-RELATED"/>
    <property type="match status" value="1"/>
</dbReference>
<dbReference type="GO" id="GO:0016747">
    <property type="term" value="F:acyltransferase activity, transferring groups other than amino-acyl groups"/>
    <property type="evidence" value="ECO:0007669"/>
    <property type="project" value="InterPro"/>
</dbReference>
<gene>
    <name evidence="4" type="ORF">GEU84_001650</name>
</gene>